<name>A0ABU2NG07_9PSEU</name>
<gene>
    <name evidence="1" type="ORF">RM445_25580</name>
</gene>
<organism evidence="1 2">
    <name type="scientific">Pseudonocardia charpentierae</name>
    <dbReference type="NCBI Taxonomy" id="3075545"/>
    <lineage>
        <taxon>Bacteria</taxon>
        <taxon>Bacillati</taxon>
        <taxon>Actinomycetota</taxon>
        <taxon>Actinomycetes</taxon>
        <taxon>Pseudonocardiales</taxon>
        <taxon>Pseudonocardiaceae</taxon>
        <taxon>Pseudonocardia</taxon>
    </lineage>
</organism>
<dbReference type="EMBL" id="JAVREJ010000023">
    <property type="protein sequence ID" value="MDT0352897.1"/>
    <property type="molecule type" value="Genomic_DNA"/>
</dbReference>
<protein>
    <submittedName>
        <fullName evidence="1">Uncharacterized protein</fullName>
    </submittedName>
</protein>
<evidence type="ECO:0000313" key="2">
    <source>
        <dbReference type="Proteomes" id="UP001183202"/>
    </source>
</evidence>
<comment type="caution">
    <text evidence="1">The sequence shown here is derived from an EMBL/GenBank/DDBJ whole genome shotgun (WGS) entry which is preliminary data.</text>
</comment>
<reference evidence="2" key="1">
    <citation type="submission" date="2023-07" db="EMBL/GenBank/DDBJ databases">
        <title>30 novel species of actinomycetes from the DSMZ collection.</title>
        <authorList>
            <person name="Nouioui I."/>
        </authorList>
    </citation>
    <scope>NUCLEOTIDE SEQUENCE [LARGE SCALE GENOMIC DNA]</scope>
    <source>
        <strain evidence="2">DSM 45834</strain>
    </source>
</reference>
<sequence length="127" mass="13939">MPTTVSVFSNAQVSPEQIAWLLNQFEALQGPSGHDWTIDVGPDVTDVVGVADGTDDLPSMPRQLLDEAAEWLGGPPQYRLAMRIGDSPGCRDLAWRIANEFARGWPAVWRNHDGTEPATPLGTWWKG</sequence>
<accession>A0ABU2NG07</accession>
<dbReference type="RefSeq" id="WP_311559406.1">
    <property type="nucleotide sequence ID" value="NZ_JAVREJ010000023.1"/>
</dbReference>
<keyword evidence="2" id="KW-1185">Reference proteome</keyword>
<evidence type="ECO:0000313" key="1">
    <source>
        <dbReference type="EMBL" id="MDT0352897.1"/>
    </source>
</evidence>
<proteinExistence type="predicted"/>
<dbReference type="Proteomes" id="UP001183202">
    <property type="component" value="Unassembled WGS sequence"/>
</dbReference>